<keyword evidence="1" id="KW-0472">Membrane</keyword>
<dbReference type="AlphaFoldDB" id="A0A0J6C8V1"/>
<evidence type="ECO:0000256" key="1">
    <source>
        <dbReference type="SAM" id="Phobius"/>
    </source>
</evidence>
<dbReference type="InterPro" id="IPR021762">
    <property type="entry name" value="DUF3325"/>
</dbReference>
<evidence type="ECO:0000313" key="3">
    <source>
        <dbReference type="EMBL" id="CUI57351.1"/>
    </source>
</evidence>
<keyword evidence="1" id="KW-1133">Transmembrane helix</keyword>
<dbReference type="KEGG" id="bpdz:BBN53_06355"/>
<evidence type="ECO:0000313" key="5">
    <source>
        <dbReference type="Proteomes" id="UP000092950"/>
    </source>
</evidence>
<dbReference type="Proteomes" id="UP000092950">
    <property type="component" value="Chromosome"/>
</dbReference>
<reference evidence="2 5" key="2">
    <citation type="submission" date="2016-07" db="EMBL/GenBank/DDBJ databases">
        <title>Complete genome sequences of Bordetella pseudohinzii.</title>
        <authorList>
            <person name="Spilker T."/>
            <person name="Darrah R."/>
            <person name="LiPuma J.J."/>
        </authorList>
    </citation>
    <scope>NUCLEOTIDE SEQUENCE [LARGE SCALE GENOMIC DNA]</scope>
    <source>
        <strain evidence="2 5">HI4681</strain>
    </source>
</reference>
<organism evidence="3 4">
    <name type="scientific">Bordetella pseudohinzii</name>
    <dbReference type="NCBI Taxonomy" id="1331258"/>
    <lineage>
        <taxon>Bacteria</taxon>
        <taxon>Pseudomonadati</taxon>
        <taxon>Pseudomonadota</taxon>
        <taxon>Betaproteobacteria</taxon>
        <taxon>Burkholderiales</taxon>
        <taxon>Alcaligenaceae</taxon>
        <taxon>Bordetella</taxon>
    </lineage>
</organism>
<proteinExistence type="predicted"/>
<feature type="transmembrane region" description="Helical" evidence="1">
    <location>
        <begin position="89"/>
        <end position="111"/>
    </location>
</feature>
<evidence type="ECO:0000313" key="2">
    <source>
        <dbReference type="EMBL" id="ANY15552.1"/>
    </source>
</evidence>
<name>A0A0J6C8V1_9BORD</name>
<dbReference type="Pfam" id="PF11804">
    <property type="entry name" value="DUF3325"/>
    <property type="match status" value="1"/>
</dbReference>
<dbReference type="EMBL" id="CYTV01000002">
    <property type="protein sequence ID" value="CUI57351.1"/>
    <property type="molecule type" value="Genomic_DNA"/>
</dbReference>
<dbReference type="OrthoDB" id="8858882at2"/>
<accession>A0A0M7DUY9</accession>
<protein>
    <submittedName>
        <fullName evidence="2">Iron uptake protein</fullName>
    </submittedName>
    <submittedName>
        <fullName evidence="3">Protein of uncharacterized function (DUF3325)</fullName>
    </submittedName>
</protein>
<keyword evidence="5" id="KW-1185">Reference proteome</keyword>
<dbReference type="EMBL" id="CP016440">
    <property type="protein sequence ID" value="ANY15552.1"/>
    <property type="molecule type" value="Genomic_DNA"/>
</dbReference>
<dbReference type="Proteomes" id="UP000053096">
    <property type="component" value="Unassembled WGS sequence"/>
</dbReference>
<sequence>MSAAAFCLAYAGFCALSMAMARHFEAVFGRGLRTGLRRALRAAGALALGLSLFLCARMDGWSYGIVLWTGMLTLAGLLLIWVMTYRPRLAWGGGAACLAAAPLFAALAGLAR</sequence>
<dbReference type="RefSeq" id="WP_043212770.1">
    <property type="nucleotide sequence ID" value="NZ_CAJGUP010000124.1"/>
</dbReference>
<gene>
    <name evidence="2" type="ORF">BBN53_06355</name>
    <name evidence="3" type="ORF">ERS370011_01234</name>
</gene>
<evidence type="ECO:0000313" key="4">
    <source>
        <dbReference type="Proteomes" id="UP000053096"/>
    </source>
</evidence>
<feature type="transmembrane region" description="Helical" evidence="1">
    <location>
        <begin position="37"/>
        <end position="56"/>
    </location>
</feature>
<keyword evidence="1" id="KW-0812">Transmembrane</keyword>
<accession>A0A0J6C8V1</accession>
<reference evidence="3 4" key="1">
    <citation type="submission" date="2015-09" db="EMBL/GenBank/DDBJ databases">
        <authorList>
            <person name="Jackson K.R."/>
            <person name="Lunt B.L."/>
            <person name="Fisher J.N.B."/>
            <person name="Gardner A.V."/>
            <person name="Bailey M.E."/>
            <person name="Deus L.M."/>
            <person name="Earl A.S."/>
            <person name="Gibby P.D."/>
            <person name="Hartmann K.A."/>
            <person name="Liu J.E."/>
            <person name="Manci A.M."/>
            <person name="Nielsen D.A."/>
            <person name="Solomon M.B."/>
            <person name="Breakwell D.P."/>
            <person name="Burnett S.H."/>
            <person name="Grose J.H."/>
        </authorList>
    </citation>
    <scope>NUCLEOTIDE SEQUENCE [LARGE SCALE GENOMIC DNA]</scope>
    <source>
        <strain evidence="3 4">2789STDY5608636</strain>
    </source>
</reference>
<feature type="transmembrane region" description="Helical" evidence="1">
    <location>
        <begin position="63"/>
        <end position="83"/>
    </location>
</feature>